<feature type="domain" description="Phytochrome chromophore attachment site" evidence="5">
    <location>
        <begin position="146"/>
        <end position="299"/>
    </location>
</feature>
<evidence type="ECO:0000256" key="1">
    <source>
        <dbReference type="ARBA" id="ARBA00022543"/>
    </source>
</evidence>
<name>A0A6N6VXY0_9BACT</name>
<dbReference type="OrthoDB" id="9760752at2"/>
<dbReference type="AlphaFoldDB" id="A0A6N6VXY0"/>
<protein>
    <recommendedName>
        <fullName evidence="5">Phytochrome chromophore attachment site domain-containing protein</fullName>
    </recommendedName>
</protein>
<dbReference type="EMBL" id="WFLM01000002">
    <property type="protein sequence ID" value="KAB8039702.1"/>
    <property type="molecule type" value="Genomic_DNA"/>
</dbReference>
<dbReference type="PROSITE" id="PS50046">
    <property type="entry name" value="PHYTOCHROME_2"/>
    <property type="match status" value="1"/>
</dbReference>
<dbReference type="Gene3D" id="3.30.450.270">
    <property type="match status" value="1"/>
</dbReference>
<keyword evidence="1" id="KW-0600">Photoreceptor protein</keyword>
<dbReference type="InterPro" id="IPR016132">
    <property type="entry name" value="Phyto_chromo_attachment"/>
</dbReference>
<dbReference type="InterPro" id="IPR013654">
    <property type="entry name" value="PAS_2"/>
</dbReference>
<accession>A0A6N6VXY0</accession>
<evidence type="ECO:0000259" key="5">
    <source>
        <dbReference type="PROSITE" id="PS50046"/>
    </source>
</evidence>
<dbReference type="GO" id="GO:0009584">
    <property type="term" value="P:detection of visible light"/>
    <property type="evidence" value="ECO:0007669"/>
    <property type="project" value="InterPro"/>
</dbReference>
<dbReference type="GO" id="GO:0009881">
    <property type="term" value="F:photoreceptor activity"/>
    <property type="evidence" value="ECO:0007669"/>
    <property type="project" value="UniProtKB-KW"/>
</dbReference>
<evidence type="ECO:0000313" key="6">
    <source>
        <dbReference type="EMBL" id="KAB8039702.1"/>
    </source>
</evidence>
<dbReference type="InterPro" id="IPR035965">
    <property type="entry name" value="PAS-like_dom_sf"/>
</dbReference>
<dbReference type="InterPro" id="IPR001294">
    <property type="entry name" value="Phytochrome"/>
</dbReference>
<keyword evidence="2" id="KW-0716">Sensory transduction</keyword>
<reference evidence="6 7" key="1">
    <citation type="submission" date="2019-10" db="EMBL/GenBank/DDBJ databases">
        <title>New species of Slilvanegrellaceae.</title>
        <authorList>
            <person name="Pitt A."/>
            <person name="Hahn M.W."/>
        </authorList>
    </citation>
    <scope>NUCLEOTIDE SEQUENCE [LARGE SCALE GENOMIC DNA]</scope>
    <source>
        <strain evidence="6 7">SP-Ram-0.45-NSY-1</strain>
    </source>
</reference>
<dbReference type="SUPFAM" id="SSF55781">
    <property type="entry name" value="GAF domain-like"/>
    <property type="match status" value="2"/>
</dbReference>
<dbReference type="InterPro" id="IPR029016">
    <property type="entry name" value="GAF-like_dom_sf"/>
</dbReference>
<dbReference type="PRINTS" id="PR01033">
    <property type="entry name" value="PHYTOCHROME"/>
</dbReference>
<proteinExistence type="predicted"/>
<keyword evidence="7" id="KW-1185">Reference proteome</keyword>
<evidence type="ECO:0000313" key="7">
    <source>
        <dbReference type="Proteomes" id="UP000437748"/>
    </source>
</evidence>
<dbReference type="Pfam" id="PF00360">
    <property type="entry name" value="PHY"/>
    <property type="match status" value="1"/>
</dbReference>
<dbReference type="InterPro" id="IPR013515">
    <property type="entry name" value="Phytochrome_cen-reg"/>
</dbReference>
<gene>
    <name evidence="6" type="ORF">GCL60_05425</name>
</gene>
<organism evidence="6 7">
    <name type="scientific">Silvanigrella paludirubra</name>
    <dbReference type="NCBI Taxonomy" id="2499159"/>
    <lineage>
        <taxon>Bacteria</taxon>
        <taxon>Pseudomonadati</taxon>
        <taxon>Bdellovibrionota</taxon>
        <taxon>Oligoflexia</taxon>
        <taxon>Silvanigrellales</taxon>
        <taxon>Silvanigrellaceae</taxon>
        <taxon>Silvanigrella</taxon>
    </lineage>
</organism>
<sequence length="711" mass="83655">MIKNQPTFFQNQNNTEIDLTNLIQSDGVFIGINTDDFIVKYVSQNFFNIFNFDILEKSASLLFSQNNLIKLNNYVSNKRIKTVNSRIILSLELKFNDNIYKIPCNLFFSENILCIEFSSQFMINTFIFDDLNFQDMLNYVKNYTGSLKELTNNICQYISETTGFERTFYCDFLPDEHGFIRACYSNKLESLLNHHFPVSDIPMQLREVLIKNRFRLISRIDSKEVTIEGCSKELDLSFSFYRNMSPIHLQYLKNLGVTSLATYSVVLEGRLQGIFGSHSITKKYIPITILEKIQILVEEYSRKLFFCKYKKIKKNQIDFNNKLDNFIQIFEKVECNLEKIPENVFNALNEVFNTHYIFYRYNNRFEKNMKVPLEFADNILEYVNNIQNKNLIISDKLSNLSFKFEKWAKSVASGMILIKLNEDASSFIVLLRKEYIQTIKWAGSLDNCDFDNNTVGLNNSFKTWYQEVLNKCKPWLTIEYETAHYLKNKLHYIQSNNFLKLKNLNKSLSTQIFQNELLFSKIHQGIKNTYSILNTIFNLNINNHSNNDENINKFLLHENKLSSIDAKYYFENLSEKIISLVKENFYENIKINLEIEKNTTLKINQTLKISLIFHEFILISIKYSKESSVNKIISVNWSEKSNQIYFSLNDNTNLDYELINLDSKINVDFDLIRYLINQLNGTGVWNKKNGLSLKIVFEDKKNKLISNKLLI</sequence>
<dbReference type="Pfam" id="PF08446">
    <property type="entry name" value="PAS_2"/>
    <property type="match status" value="1"/>
</dbReference>
<dbReference type="Proteomes" id="UP000437748">
    <property type="component" value="Unassembled WGS sequence"/>
</dbReference>
<dbReference type="Gene3D" id="3.30.450.20">
    <property type="entry name" value="PAS domain"/>
    <property type="match status" value="1"/>
</dbReference>
<evidence type="ECO:0000256" key="4">
    <source>
        <dbReference type="ARBA" id="ARBA00023170"/>
    </source>
</evidence>
<dbReference type="SUPFAM" id="SSF55785">
    <property type="entry name" value="PYP-like sensor domain (PAS domain)"/>
    <property type="match status" value="1"/>
</dbReference>
<dbReference type="GO" id="GO:0006355">
    <property type="term" value="P:regulation of DNA-templated transcription"/>
    <property type="evidence" value="ECO:0007669"/>
    <property type="project" value="InterPro"/>
</dbReference>
<dbReference type="Gene3D" id="3.30.450.40">
    <property type="match status" value="1"/>
</dbReference>
<keyword evidence="3" id="KW-0157">Chromophore</keyword>
<dbReference type="InterPro" id="IPR043150">
    <property type="entry name" value="Phytochrome_PHY_sf"/>
</dbReference>
<evidence type="ECO:0000256" key="2">
    <source>
        <dbReference type="ARBA" id="ARBA00022606"/>
    </source>
</evidence>
<keyword evidence="4" id="KW-0675">Receptor</keyword>
<dbReference type="RefSeq" id="WP_153419118.1">
    <property type="nucleotide sequence ID" value="NZ_WFLM01000002.1"/>
</dbReference>
<comment type="caution">
    <text evidence="6">The sequence shown here is derived from an EMBL/GenBank/DDBJ whole genome shotgun (WGS) entry which is preliminary data.</text>
</comment>
<evidence type="ECO:0000256" key="3">
    <source>
        <dbReference type="ARBA" id="ARBA00022991"/>
    </source>
</evidence>